<name>A0AAD4CEX7_ASPNN</name>
<keyword evidence="5" id="KW-1185">Reference proteome</keyword>
<feature type="compositionally biased region" description="Polar residues" evidence="2">
    <location>
        <begin position="75"/>
        <end position="88"/>
    </location>
</feature>
<evidence type="ECO:0000259" key="3">
    <source>
        <dbReference type="Pfam" id="PF00248"/>
    </source>
</evidence>
<proteinExistence type="predicted"/>
<dbReference type="Gene3D" id="3.20.20.100">
    <property type="entry name" value="NADP-dependent oxidoreductase domain"/>
    <property type="match status" value="1"/>
</dbReference>
<dbReference type="Proteomes" id="UP001194746">
    <property type="component" value="Unassembled WGS sequence"/>
</dbReference>
<organism evidence="4 5">
    <name type="scientific">Aspergillus nanangensis</name>
    <dbReference type="NCBI Taxonomy" id="2582783"/>
    <lineage>
        <taxon>Eukaryota</taxon>
        <taxon>Fungi</taxon>
        <taxon>Dikarya</taxon>
        <taxon>Ascomycota</taxon>
        <taxon>Pezizomycotina</taxon>
        <taxon>Eurotiomycetes</taxon>
        <taxon>Eurotiomycetidae</taxon>
        <taxon>Eurotiales</taxon>
        <taxon>Aspergillaceae</taxon>
        <taxon>Aspergillus</taxon>
        <taxon>Aspergillus subgen. Circumdati</taxon>
    </lineage>
</organism>
<dbReference type="InterPro" id="IPR036812">
    <property type="entry name" value="NAD(P)_OxRdtase_dom_sf"/>
</dbReference>
<evidence type="ECO:0000256" key="2">
    <source>
        <dbReference type="SAM" id="MobiDB-lite"/>
    </source>
</evidence>
<dbReference type="EMBL" id="VCAU01000099">
    <property type="protein sequence ID" value="KAF9885260.1"/>
    <property type="molecule type" value="Genomic_DNA"/>
</dbReference>
<feature type="domain" description="NADP-dependent oxidoreductase" evidence="3">
    <location>
        <begin position="4"/>
        <end position="88"/>
    </location>
</feature>
<feature type="region of interest" description="Disordered" evidence="2">
    <location>
        <begin position="66"/>
        <end position="88"/>
    </location>
</feature>
<evidence type="ECO:0000313" key="4">
    <source>
        <dbReference type="EMBL" id="KAF9885260.1"/>
    </source>
</evidence>
<keyword evidence="1" id="KW-0560">Oxidoreductase</keyword>
<evidence type="ECO:0000256" key="1">
    <source>
        <dbReference type="ARBA" id="ARBA00023002"/>
    </source>
</evidence>
<sequence>MPVELIFGGASFKDPTTYLIDSIEEALTLLSINNVKSIDTAAAYKQSEQLLGEVKAPQNFTIDTKYSGGMMAEPTTPTAITNSLDASL</sequence>
<comment type="caution">
    <text evidence="4">The sequence shown here is derived from an EMBL/GenBank/DDBJ whole genome shotgun (WGS) entry which is preliminary data.</text>
</comment>
<dbReference type="GO" id="GO:0016491">
    <property type="term" value="F:oxidoreductase activity"/>
    <property type="evidence" value="ECO:0007669"/>
    <property type="project" value="UniProtKB-KW"/>
</dbReference>
<evidence type="ECO:0000313" key="5">
    <source>
        <dbReference type="Proteomes" id="UP001194746"/>
    </source>
</evidence>
<protein>
    <recommendedName>
        <fullName evidence="3">NADP-dependent oxidoreductase domain-containing protein</fullName>
    </recommendedName>
</protein>
<dbReference type="Pfam" id="PF00248">
    <property type="entry name" value="Aldo_ket_red"/>
    <property type="match status" value="1"/>
</dbReference>
<dbReference type="SUPFAM" id="SSF51430">
    <property type="entry name" value="NAD(P)-linked oxidoreductase"/>
    <property type="match status" value="1"/>
</dbReference>
<dbReference type="InterPro" id="IPR023210">
    <property type="entry name" value="NADP_OxRdtase_dom"/>
</dbReference>
<reference evidence="4" key="1">
    <citation type="journal article" date="2019" name="Beilstein J. Org. Chem.">
        <title>Nanangenines: drimane sesquiterpenoids as the dominant metabolite cohort of a novel Australian fungus, Aspergillus nanangensis.</title>
        <authorList>
            <person name="Lacey H.J."/>
            <person name="Gilchrist C.L.M."/>
            <person name="Crombie A."/>
            <person name="Kalaitzis J.A."/>
            <person name="Vuong D."/>
            <person name="Rutledge P.J."/>
            <person name="Turner P."/>
            <person name="Pitt J.I."/>
            <person name="Lacey E."/>
            <person name="Chooi Y.H."/>
            <person name="Piggott A.M."/>
        </authorList>
    </citation>
    <scope>NUCLEOTIDE SEQUENCE</scope>
    <source>
        <strain evidence="4">MST-FP2251</strain>
    </source>
</reference>
<gene>
    <name evidence="4" type="ORF">FE257_013058</name>
</gene>
<reference evidence="4" key="2">
    <citation type="submission" date="2020-02" db="EMBL/GenBank/DDBJ databases">
        <authorList>
            <person name="Gilchrist C.L.M."/>
            <person name="Chooi Y.-H."/>
        </authorList>
    </citation>
    <scope>NUCLEOTIDE SEQUENCE</scope>
    <source>
        <strain evidence="4">MST-FP2251</strain>
    </source>
</reference>
<accession>A0AAD4CEX7</accession>
<dbReference type="AlphaFoldDB" id="A0AAD4CEX7"/>